<gene>
    <name evidence="1" type="ORF">O181_039089</name>
</gene>
<proteinExistence type="predicted"/>
<evidence type="ECO:0008006" key="3">
    <source>
        <dbReference type="Google" id="ProtNLM"/>
    </source>
</evidence>
<dbReference type="InterPro" id="IPR053134">
    <property type="entry name" value="RNA-dir_DNA_polymerase"/>
</dbReference>
<dbReference type="Proteomes" id="UP000765509">
    <property type="component" value="Unassembled WGS sequence"/>
</dbReference>
<dbReference type="OrthoDB" id="2286699at2759"/>
<dbReference type="InterPro" id="IPR043502">
    <property type="entry name" value="DNA/RNA_pol_sf"/>
</dbReference>
<comment type="caution">
    <text evidence="1">The sequence shown here is derived from an EMBL/GenBank/DDBJ whole genome shotgun (WGS) entry which is preliminary data.</text>
</comment>
<dbReference type="Gene3D" id="3.30.70.270">
    <property type="match status" value="1"/>
</dbReference>
<dbReference type="PANTHER" id="PTHR24559:SF444">
    <property type="entry name" value="REVERSE TRANSCRIPTASE DOMAIN-CONTAINING PROTEIN"/>
    <property type="match status" value="1"/>
</dbReference>
<dbReference type="Gene3D" id="3.10.10.10">
    <property type="entry name" value="HIV Type 1 Reverse Transcriptase, subunit A, domain 1"/>
    <property type="match status" value="1"/>
</dbReference>
<evidence type="ECO:0000313" key="2">
    <source>
        <dbReference type="Proteomes" id="UP000765509"/>
    </source>
</evidence>
<protein>
    <recommendedName>
        <fullName evidence="3">Reverse transcriptase domain-containing protein</fullName>
    </recommendedName>
</protein>
<name>A0A9Q3HE73_9BASI</name>
<dbReference type="PANTHER" id="PTHR24559">
    <property type="entry name" value="TRANSPOSON TY3-I GAG-POL POLYPROTEIN"/>
    <property type="match status" value="1"/>
</dbReference>
<reference evidence="1" key="1">
    <citation type="submission" date="2021-03" db="EMBL/GenBank/DDBJ databases">
        <title>Draft genome sequence of rust myrtle Austropuccinia psidii MF-1, a brazilian biotype.</title>
        <authorList>
            <person name="Quecine M.C."/>
            <person name="Pachon D.M.R."/>
            <person name="Bonatelli M.L."/>
            <person name="Correr F.H."/>
            <person name="Franceschini L.M."/>
            <person name="Leite T.F."/>
            <person name="Margarido G.R.A."/>
            <person name="Almeida C.A."/>
            <person name="Ferrarezi J.A."/>
            <person name="Labate C.A."/>
        </authorList>
    </citation>
    <scope>NUCLEOTIDE SEQUENCE</scope>
    <source>
        <strain evidence="1">MF-1</strain>
    </source>
</reference>
<organism evidence="1 2">
    <name type="scientific">Austropuccinia psidii MF-1</name>
    <dbReference type="NCBI Taxonomy" id="1389203"/>
    <lineage>
        <taxon>Eukaryota</taxon>
        <taxon>Fungi</taxon>
        <taxon>Dikarya</taxon>
        <taxon>Basidiomycota</taxon>
        <taxon>Pucciniomycotina</taxon>
        <taxon>Pucciniomycetes</taxon>
        <taxon>Pucciniales</taxon>
        <taxon>Sphaerophragmiaceae</taxon>
        <taxon>Austropuccinia</taxon>
    </lineage>
</organism>
<dbReference type="AlphaFoldDB" id="A0A9Q3HE73"/>
<keyword evidence="2" id="KW-1185">Reference proteome</keyword>
<accession>A0A9Q3HE73</accession>
<sequence length="142" mass="16431">MGAIIGKELEIILNLEKTYPPLLRRPAYPDSPRAREALEVQIKKLMDLGVLRRVVHDEQVEITKPVIIPWNNGKSSMVWDLRALNTYTIIDRYPIPRIHETLTKLSQAKLFETIYALKGFHQDVLTDNSRELIIIVHCGIYE</sequence>
<dbReference type="SUPFAM" id="SSF56672">
    <property type="entry name" value="DNA/RNA polymerases"/>
    <property type="match status" value="1"/>
</dbReference>
<dbReference type="EMBL" id="AVOT02015237">
    <property type="protein sequence ID" value="MBW0499374.1"/>
    <property type="molecule type" value="Genomic_DNA"/>
</dbReference>
<dbReference type="InterPro" id="IPR043128">
    <property type="entry name" value="Rev_trsase/Diguanyl_cyclase"/>
</dbReference>
<evidence type="ECO:0000313" key="1">
    <source>
        <dbReference type="EMBL" id="MBW0499374.1"/>
    </source>
</evidence>